<dbReference type="GO" id="GO:0005524">
    <property type="term" value="F:ATP binding"/>
    <property type="evidence" value="ECO:0007669"/>
    <property type="project" value="UniProtKB-UniRule"/>
</dbReference>
<protein>
    <recommendedName>
        <fullName evidence="13">Cysteine--tRNA ligase</fullName>
        <ecNumber evidence="13">6.1.1.16</ecNumber>
    </recommendedName>
    <alternativeName>
        <fullName evidence="13">Cysteinyl-tRNA synthetase</fullName>
        <shortName evidence="13">CysRS</shortName>
    </alternativeName>
</protein>
<evidence type="ECO:0000256" key="9">
    <source>
        <dbReference type="ARBA" id="ARBA00022840"/>
    </source>
</evidence>
<evidence type="ECO:0000256" key="4">
    <source>
        <dbReference type="ARBA" id="ARBA00022490"/>
    </source>
</evidence>
<evidence type="ECO:0000256" key="2">
    <source>
        <dbReference type="ARBA" id="ARBA00005594"/>
    </source>
</evidence>
<feature type="binding site" evidence="13">
    <location>
        <position position="29"/>
    </location>
    <ligand>
        <name>Zn(2+)</name>
        <dbReference type="ChEBI" id="CHEBI:29105"/>
    </ligand>
</feature>
<dbReference type="KEGG" id="bvc:CEP68_13475"/>
<evidence type="ECO:0000256" key="11">
    <source>
        <dbReference type="ARBA" id="ARBA00023146"/>
    </source>
</evidence>
<comment type="catalytic activity">
    <reaction evidence="12 13">
        <text>tRNA(Cys) + L-cysteine + ATP = L-cysteinyl-tRNA(Cys) + AMP + diphosphate</text>
        <dbReference type="Rhea" id="RHEA:17773"/>
        <dbReference type="Rhea" id="RHEA-COMP:9661"/>
        <dbReference type="Rhea" id="RHEA-COMP:9679"/>
        <dbReference type="ChEBI" id="CHEBI:30616"/>
        <dbReference type="ChEBI" id="CHEBI:33019"/>
        <dbReference type="ChEBI" id="CHEBI:35235"/>
        <dbReference type="ChEBI" id="CHEBI:78442"/>
        <dbReference type="ChEBI" id="CHEBI:78517"/>
        <dbReference type="ChEBI" id="CHEBI:456215"/>
        <dbReference type="EC" id="6.1.1.16"/>
    </reaction>
</comment>
<comment type="subunit">
    <text evidence="3 13">Monomer.</text>
</comment>
<dbReference type="SUPFAM" id="SSF47323">
    <property type="entry name" value="Anticodon-binding domain of a subclass of class I aminoacyl-tRNA synthetases"/>
    <property type="match status" value="1"/>
</dbReference>
<dbReference type="InterPro" id="IPR032678">
    <property type="entry name" value="tRNA-synt_1_cat_dom"/>
</dbReference>
<dbReference type="RefSeq" id="WP_088582738.1">
    <property type="nucleotide sequence ID" value="NZ_CP022048.2"/>
</dbReference>
<gene>
    <name evidence="13" type="primary">cysS</name>
    <name evidence="15" type="ORF">CEP68_13475</name>
</gene>
<accession>A0A1Z3UB00</accession>
<sequence length="483" mass="53448">MPLHIHDTLRREKRLFEPRNKDRVTLYVCGPTVYDYAHIGNARPPVVFDVLVRLLRRTYGADHVIYARNVTDVDDKINQKAAREGVPIREVTARYEAAYLADMGLLNVSPPDIAPHVTDYIPAIVDQIQAIVDAGCAYAAEGHVLFDVSSYKAYGALSGRNLDDMIAGARVEVAPYKKNPHDFVLWKPSKADEPSWPSPWGEGRPGWHIECSAMIEKTLGLPIDIHGGGIDLVFPHHENEIAQGVCAHGHAHGDQAHDEYARYWMHNGFLTVDAEKMSKSIGNVLLLHDLVQAMPGEVVRWALLSAHYRQPLDWNQGLLEQSRKNLDRLYGVLRDADAALGDFDEGTLDEAEMELAENALDPVLDALEDDLNTPGAIAQLFGLGNALRELLNDAEADINDVAMARWSLKEAAGLLGVLSLTPDAWFEGGDPALKTEVEALLDQRAKARAAKDWPEADRIRDRLNALNVVVMDGPDGPTWRVKG</sequence>
<dbReference type="Pfam" id="PF09190">
    <property type="entry name" value="DALR_2"/>
    <property type="match status" value="1"/>
</dbReference>
<reference evidence="16" key="1">
    <citation type="submission" date="2017-06" db="EMBL/GenBank/DDBJ databases">
        <title>FDA dAtabase for Regulatory Grade micrObial Sequences (FDA-ARGOS): Supporting development and validation of Infectious Disease Dx tests.</title>
        <authorList>
            <person name="Minogue T."/>
            <person name="Wolcott M."/>
            <person name="Wasieloski L."/>
            <person name="Aguilar W."/>
            <person name="Moore D."/>
            <person name="Tallon L."/>
            <person name="Sadzewicz L."/>
            <person name="Sengamalay N."/>
            <person name="Ott S."/>
            <person name="Godinez A."/>
            <person name="Nagaraj S."/>
            <person name="Nadendla S."/>
            <person name="Geyer C."/>
            <person name="Sichtig H."/>
        </authorList>
    </citation>
    <scope>NUCLEOTIDE SEQUENCE [LARGE SCALE GENOMIC DNA]</scope>
    <source>
        <strain evidence="16">FDAARGOS_289</strain>
    </source>
</reference>
<dbReference type="NCBIfam" id="TIGR00435">
    <property type="entry name" value="cysS"/>
    <property type="match status" value="1"/>
</dbReference>
<evidence type="ECO:0000256" key="3">
    <source>
        <dbReference type="ARBA" id="ARBA00011245"/>
    </source>
</evidence>
<keyword evidence="8 13" id="KW-0862">Zinc</keyword>
<evidence type="ECO:0000313" key="16">
    <source>
        <dbReference type="Proteomes" id="UP000197050"/>
    </source>
</evidence>
<dbReference type="GO" id="GO:0006423">
    <property type="term" value="P:cysteinyl-tRNA aminoacylation"/>
    <property type="evidence" value="ECO:0007669"/>
    <property type="project" value="UniProtKB-UniRule"/>
</dbReference>
<keyword evidence="5 13" id="KW-0436">Ligase</keyword>
<dbReference type="Gene3D" id="3.40.50.620">
    <property type="entry name" value="HUPs"/>
    <property type="match status" value="1"/>
</dbReference>
<feature type="short sequence motif" description="'HIGH' region" evidence="13">
    <location>
        <begin position="31"/>
        <end position="41"/>
    </location>
</feature>
<feature type="binding site" evidence="13">
    <location>
        <position position="279"/>
    </location>
    <ligand>
        <name>ATP</name>
        <dbReference type="ChEBI" id="CHEBI:30616"/>
    </ligand>
</feature>
<dbReference type="EC" id="6.1.1.16" evidence="13"/>
<dbReference type="InterPro" id="IPR056411">
    <property type="entry name" value="CysS_C"/>
</dbReference>
<evidence type="ECO:0000256" key="10">
    <source>
        <dbReference type="ARBA" id="ARBA00022917"/>
    </source>
</evidence>
<keyword evidence="4 13" id="KW-0963">Cytoplasm</keyword>
<dbReference type="GO" id="GO:0004817">
    <property type="term" value="F:cysteine-tRNA ligase activity"/>
    <property type="evidence" value="ECO:0007669"/>
    <property type="project" value="UniProtKB-UniRule"/>
</dbReference>
<comment type="cofactor">
    <cofactor evidence="13">
        <name>Zn(2+)</name>
        <dbReference type="ChEBI" id="CHEBI:29105"/>
    </cofactor>
    <text evidence="13">Binds 1 zinc ion per subunit.</text>
</comment>
<dbReference type="GeneID" id="34013296"/>
<feature type="binding site" evidence="13">
    <location>
        <position position="240"/>
    </location>
    <ligand>
        <name>Zn(2+)</name>
        <dbReference type="ChEBI" id="CHEBI:29105"/>
    </ligand>
</feature>
<dbReference type="AlphaFoldDB" id="A0A1Z3UB00"/>
<dbReference type="Pfam" id="PF23493">
    <property type="entry name" value="CysS_C"/>
    <property type="match status" value="1"/>
</dbReference>
<dbReference type="InterPro" id="IPR009080">
    <property type="entry name" value="tRNAsynth_Ia_anticodon-bd"/>
</dbReference>
<keyword evidence="6 13" id="KW-0479">Metal-binding</keyword>
<dbReference type="CDD" id="cd00672">
    <property type="entry name" value="CysRS_core"/>
    <property type="match status" value="1"/>
</dbReference>
<dbReference type="Proteomes" id="UP000197050">
    <property type="component" value="Chromosome"/>
</dbReference>
<dbReference type="EMBL" id="CP022048">
    <property type="protein sequence ID" value="ASE40415.1"/>
    <property type="molecule type" value="Genomic_DNA"/>
</dbReference>
<evidence type="ECO:0000313" key="15">
    <source>
        <dbReference type="EMBL" id="ASE40415.1"/>
    </source>
</evidence>
<keyword evidence="7 13" id="KW-0547">Nucleotide-binding</keyword>
<feature type="domain" description="Cysteinyl-tRNA synthetase class Ia DALR" evidence="14">
    <location>
        <begin position="362"/>
        <end position="426"/>
    </location>
</feature>
<keyword evidence="9 13" id="KW-0067">ATP-binding</keyword>
<evidence type="ECO:0000256" key="13">
    <source>
        <dbReference type="HAMAP-Rule" id="MF_00041"/>
    </source>
</evidence>
<dbReference type="HAMAP" id="MF_00041">
    <property type="entry name" value="Cys_tRNA_synth"/>
    <property type="match status" value="1"/>
</dbReference>
<comment type="similarity">
    <text evidence="2 13">Belongs to the class-I aminoacyl-tRNA synthetase family.</text>
</comment>
<evidence type="ECO:0000256" key="8">
    <source>
        <dbReference type="ARBA" id="ARBA00022833"/>
    </source>
</evidence>
<dbReference type="InterPro" id="IPR024909">
    <property type="entry name" value="Cys-tRNA/MSH_ligase"/>
</dbReference>
<dbReference type="GO" id="GO:0005829">
    <property type="term" value="C:cytosol"/>
    <property type="evidence" value="ECO:0007669"/>
    <property type="project" value="TreeGrafter"/>
</dbReference>
<dbReference type="PRINTS" id="PR00983">
    <property type="entry name" value="TRNASYNTHCYS"/>
</dbReference>
<comment type="subcellular location">
    <subcellularLocation>
        <location evidence="1 13">Cytoplasm</location>
    </subcellularLocation>
</comment>
<name>A0A1Z3UB00_BREVE</name>
<dbReference type="FunFam" id="3.40.50.620:FF:000068">
    <property type="entry name" value="Cysteine--tRNA ligase"/>
    <property type="match status" value="1"/>
</dbReference>
<dbReference type="SUPFAM" id="SSF52374">
    <property type="entry name" value="Nucleotidylyl transferase"/>
    <property type="match status" value="1"/>
</dbReference>
<dbReference type="Gene3D" id="1.20.120.1910">
    <property type="entry name" value="Cysteine-tRNA ligase, C-terminal anti-codon recognition domain"/>
    <property type="match status" value="1"/>
</dbReference>
<dbReference type="InterPro" id="IPR014729">
    <property type="entry name" value="Rossmann-like_a/b/a_fold"/>
</dbReference>
<feature type="binding site" evidence="13">
    <location>
        <position position="236"/>
    </location>
    <ligand>
        <name>Zn(2+)</name>
        <dbReference type="ChEBI" id="CHEBI:29105"/>
    </ligand>
</feature>
<proteinExistence type="inferred from homology"/>
<keyword evidence="11 13" id="KW-0030">Aminoacyl-tRNA synthetase</keyword>
<dbReference type="GO" id="GO:0008270">
    <property type="term" value="F:zinc ion binding"/>
    <property type="evidence" value="ECO:0007669"/>
    <property type="project" value="UniProtKB-UniRule"/>
</dbReference>
<evidence type="ECO:0000256" key="12">
    <source>
        <dbReference type="ARBA" id="ARBA00047398"/>
    </source>
</evidence>
<organism evidence="15 16">
    <name type="scientific">Brevundimonas vesicularis</name>
    <name type="common">Pseudomonas vesicularis</name>
    <dbReference type="NCBI Taxonomy" id="41276"/>
    <lineage>
        <taxon>Bacteria</taxon>
        <taxon>Pseudomonadati</taxon>
        <taxon>Pseudomonadota</taxon>
        <taxon>Alphaproteobacteria</taxon>
        <taxon>Caulobacterales</taxon>
        <taxon>Caulobacteraceae</taxon>
        <taxon>Brevundimonas</taxon>
    </lineage>
</organism>
<dbReference type="InterPro" id="IPR015273">
    <property type="entry name" value="Cys-tRNA-synt_Ia_DALR"/>
</dbReference>
<evidence type="ECO:0000256" key="5">
    <source>
        <dbReference type="ARBA" id="ARBA00022598"/>
    </source>
</evidence>
<keyword evidence="10 13" id="KW-0648">Protein biosynthesis</keyword>
<evidence type="ECO:0000256" key="1">
    <source>
        <dbReference type="ARBA" id="ARBA00004496"/>
    </source>
</evidence>
<evidence type="ECO:0000256" key="7">
    <source>
        <dbReference type="ARBA" id="ARBA00022741"/>
    </source>
</evidence>
<dbReference type="InterPro" id="IPR015803">
    <property type="entry name" value="Cys-tRNA-ligase"/>
</dbReference>
<dbReference type="PANTHER" id="PTHR10890">
    <property type="entry name" value="CYSTEINYL-TRNA SYNTHETASE"/>
    <property type="match status" value="1"/>
</dbReference>
<evidence type="ECO:0000256" key="6">
    <source>
        <dbReference type="ARBA" id="ARBA00022723"/>
    </source>
</evidence>
<feature type="short sequence motif" description="'KMSKS' region" evidence="13">
    <location>
        <begin position="276"/>
        <end position="280"/>
    </location>
</feature>
<feature type="binding site" evidence="13">
    <location>
        <position position="211"/>
    </location>
    <ligand>
        <name>Zn(2+)</name>
        <dbReference type="ChEBI" id="CHEBI:29105"/>
    </ligand>
</feature>
<dbReference type="SMART" id="SM00840">
    <property type="entry name" value="DALR_2"/>
    <property type="match status" value="1"/>
</dbReference>
<dbReference type="Pfam" id="PF01406">
    <property type="entry name" value="tRNA-synt_1e"/>
    <property type="match status" value="1"/>
</dbReference>
<dbReference type="PANTHER" id="PTHR10890:SF3">
    <property type="entry name" value="CYSTEINE--TRNA LIGASE, CYTOPLASMIC"/>
    <property type="match status" value="1"/>
</dbReference>
<evidence type="ECO:0000259" key="14">
    <source>
        <dbReference type="SMART" id="SM00840"/>
    </source>
</evidence>